<dbReference type="PANTHER" id="PTHR22792:SF140">
    <property type="entry name" value="ACHILLES, ISOFORM A"/>
    <property type="match status" value="1"/>
</dbReference>
<dbReference type="PANTHER" id="PTHR22792">
    <property type="entry name" value="LUPUS LA PROTEIN-RELATED"/>
    <property type="match status" value="1"/>
</dbReference>
<gene>
    <name evidence="8" type="ORF">QBC33DRAFT_452640</name>
</gene>
<feature type="compositionally biased region" description="Basic and acidic residues" evidence="5">
    <location>
        <begin position="370"/>
        <end position="390"/>
    </location>
</feature>
<evidence type="ECO:0000256" key="2">
    <source>
        <dbReference type="ARBA" id="ARBA00022884"/>
    </source>
</evidence>
<organism evidence="8 9">
    <name type="scientific">Phialemonium atrogriseum</name>
    <dbReference type="NCBI Taxonomy" id="1093897"/>
    <lineage>
        <taxon>Eukaryota</taxon>
        <taxon>Fungi</taxon>
        <taxon>Dikarya</taxon>
        <taxon>Ascomycota</taxon>
        <taxon>Pezizomycotina</taxon>
        <taxon>Sordariomycetes</taxon>
        <taxon>Sordariomycetidae</taxon>
        <taxon>Cephalothecales</taxon>
        <taxon>Cephalothecaceae</taxon>
        <taxon>Phialemonium</taxon>
    </lineage>
</organism>
<dbReference type="InterPro" id="IPR006630">
    <property type="entry name" value="La_HTH"/>
</dbReference>
<dbReference type="GO" id="GO:1990904">
    <property type="term" value="C:ribonucleoprotein complex"/>
    <property type="evidence" value="ECO:0007669"/>
    <property type="project" value="InterPro"/>
</dbReference>
<dbReference type="PROSITE" id="PS50961">
    <property type="entry name" value="HTH_LA"/>
    <property type="match status" value="1"/>
</dbReference>
<dbReference type="CDD" id="cd08029">
    <property type="entry name" value="LA_like_fungal"/>
    <property type="match status" value="1"/>
</dbReference>
<dbReference type="SMART" id="SM00715">
    <property type="entry name" value="LA"/>
    <property type="match status" value="1"/>
</dbReference>
<dbReference type="InterPro" id="IPR012677">
    <property type="entry name" value="Nucleotide-bd_a/b_plait_sf"/>
</dbReference>
<dbReference type="Gene3D" id="3.30.70.330">
    <property type="match status" value="1"/>
</dbReference>
<dbReference type="CDD" id="cd12291">
    <property type="entry name" value="RRM1_La"/>
    <property type="match status" value="1"/>
</dbReference>
<evidence type="ECO:0000256" key="1">
    <source>
        <dbReference type="ARBA" id="ARBA00004123"/>
    </source>
</evidence>
<reference evidence="8" key="1">
    <citation type="submission" date="2023-06" db="EMBL/GenBank/DDBJ databases">
        <title>Genome-scale phylogeny and comparative genomics of the fungal order Sordariales.</title>
        <authorList>
            <consortium name="Lawrence Berkeley National Laboratory"/>
            <person name="Hensen N."/>
            <person name="Bonometti L."/>
            <person name="Westerberg I."/>
            <person name="Brannstrom I.O."/>
            <person name="Guillou S."/>
            <person name="Cros-Aarteil S."/>
            <person name="Calhoun S."/>
            <person name="Haridas S."/>
            <person name="Kuo A."/>
            <person name="Mondo S."/>
            <person name="Pangilinan J."/>
            <person name="Riley R."/>
            <person name="Labutti K."/>
            <person name="Andreopoulos B."/>
            <person name="Lipzen A."/>
            <person name="Chen C."/>
            <person name="Yanf M."/>
            <person name="Daum C."/>
            <person name="Ng V."/>
            <person name="Clum A."/>
            <person name="Steindorff A."/>
            <person name="Ohm R."/>
            <person name="Martin F."/>
            <person name="Silar P."/>
            <person name="Natvig D."/>
            <person name="Lalanne C."/>
            <person name="Gautier V."/>
            <person name="Ament-Velasquez S.L."/>
            <person name="Kruys A."/>
            <person name="Hutchinson M.I."/>
            <person name="Powell A.J."/>
            <person name="Barry K."/>
            <person name="Miller A.N."/>
            <person name="Grigoriev I.V."/>
            <person name="Debuchy R."/>
            <person name="Gladieux P."/>
            <person name="Thoren M.H."/>
            <person name="Johannesson H."/>
        </authorList>
    </citation>
    <scope>NUCLEOTIDE SEQUENCE</scope>
    <source>
        <strain evidence="8">8032-3</strain>
    </source>
</reference>
<dbReference type="InterPro" id="IPR036388">
    <property type="entry name" value="WH-like_DNA-bd_sf"/>
</dbReference>
<accession>A0AAJ0FN71</accession>
<dbReference type="GeneID" id="85307841"/>
<dbReference type="Pfam" id="PF05383">
    <property type="entry name" value="La"/>
    <property type="match status" value="1"/>
</dbReference>
<feature type="region of interest" description="Disordered" evidence="5">
    <location>
        <begin position="293"/>
        <end position="453"/>
    </location>
</feature>
<dbReference type="PRINTS" id="PR00302">
    <property type="entry name" value="LUPUSLA"/>
</dbReference>
<dbReference type="InterPro" id="IPR000504">
    <property type="entry name" value="RRM_dom"/>
</dbReference>
<keyword evidence="2 4" id="KW-0694">RNA-binding</keyword>
<keyword evidence="3" id="KW-0539">Nucleus</keyword>
<dbReference type="InterPro" id="IPR002344">
    <property type="entry name" value="Lupus_La"/>
</dbReference>
<dbReference type="SUPFAM" id="SSF46785">
    <property type="entry name" value="Winged helix' DNA-binding domain"/>
    <property type="match status" value="1"/>
</dbReference>
<dbReference type="EMBL" id="MU839010">
    <property type="protein sequence ID" value="KAK1766845.1"/>
    <property type="molecule type" value="Genomic_DNA"/>
</dbReference>
<dbReference type="GO" id="GO:0006396">
    <property type="term" value="P:RNA processing"/>
    <property type="evidence" value="ECO:0007669"/>
    <property type="project" value="InterPro"/>
</dbReference>
<dbReference type="GO" id="GO:0003729">
    <property type="term" value="F:mRNA binding"/>
    <property type="evidence" value="ECO:0007669"/>
    <property type="project" value="TreeGrafter"/>
</dbReference>
<dbReference type="InterPro" id="IPR045180">
    <property type="entry name" value="La_dom_prot"/>
</dbReference>
<feature type="domain" description="RRM" evidence="6">
    <location>
        <begin position="204"/>
        <end position="283"/>
    </location>
</feature>
<feature type="compositionally biased region" description="Basic and acidic residues" evidence="5">
    <location>
        <begin position="426"/>
        <end position="445"/>
    </location>
</feature>
<evidence type="ECO:0000259" key="6">
    <source>
        <dbReference type="PROSITE" id="PS50102"/>
    </source>
</evidence>
<comment type="subcellular location">
    <subcellularLocation>
        <location evidence="1">Nucleus</location>
    </subcellularLocation>
</comment>
<name>A0AAJ0FN71_9PEZI</name>
<dbReference type="GO" id="GO:0005634">
    <property type="term" value="C:nucleus"/>
    <property type="evidence" value="ECO:0007669"/>
    <property type="project" value="UniProtKB-SubCell"/>
</dbReference>
<feature type="compositionally biased region" description="Polar residues" evidence="5">
    <location>
        <begin position="1"/>
        <end position="20"/>
    </location>
</feature>
<dbReference type="Gene3D" id="1.10.10.10">
    <property type="entry name" value="Winged helix-like DNA-binding domain superfamily/Winged helix DNA-binding domain"/>
    <property type="match status" value="1"/>
</dbReference>
<dbReference type="SUPFAM" id="SSF54928">
    <property type="entry name" value="RNA-binding domain, RBD"/>
    <property type="match status" value="1"/>
</dbReference>
<dbReference type="Pfam" id="PF00076">
    <property type="entry name" value="RRM_1"/>
    <property type="match status" value="1"/>
</dbReference>
<dbReference type="AlphaFoldDB" id="A0AAJ0FN71"/>
<dbReference type="SMART" id="SM00360">
    <property type="entry name" value="RRM"/>
    <property type="match status" value="1"/>
</dbReference>
<evidence type="ECO:0000313" key="9">
    <source>
        <dbReference type="Proteomes" id="UP001244011"/>
    </source>
</evidence>
<dbReference type="PROSITE" id="PS50102">
    <property type="entry name" value="RRM"/>
    <property type="match status" value="1"/>
</dbReference>
<dbReference type="InterPro" id="IPR035979">
    <property type="entry name" value="RBD_domain_sf"/>
</dbReference>
<proteinExistence type="predicted"/>
<keyword evidence="9" id="KW-1185">Reference proteome</keyword>
<comment type="caution">
    <text evidence="8">The sequence shown here is derived from an EMBL/GenBank/DDBJ whole genome shotgun (WGS) entry which is preliminary data.</text>
</comment>
<feature type="compositionally biased region" description="Basic and acidic residues" evidence="5">
    <location>
        <begin position="322"/>
        <end position="348"/>
    </location>
</feature>
<protein>
    <submittedName>
        <fullName evidence="8">La protein</fullName>
    </submittedName>
</protein>
<evidence type="ECO:0000259" key="7">
    <source>
        <dbReference type="PROSITE" id="PS50961"/>
    </source>
</evidence>
<sequence>MSQPTAEAGSVSETKTQNSVPDVKIDDAVATETAADKPAKDGGAEVTTDQVVEKGESEANGSNDDKAKDGKTDEAKVSGDMLKTKARIDHKNRSSNRKFDPSVLPETDDPDKIRNQVEFYFGDSNLPTDKHMWNLTGGEENKPVSLKDICSFGRMRCFKPYSAVVAALKDSKTLIVSGDEGEEVVKRKKAYVPASDLAQARMAASVYVKGFGDEEPSTQFEIEAFFARYGPVNAIRLRRTPENLFKGSVFAEFQTEELAKKFLELDPAPTWKGHELMIMPKKAYVTDKTKKIQSGEIEASHNRPKRFYEGKEIGGRGNNRGRGRDSRRSGDPDDWKKRRDEDQKGGFKDRRHQRGRGGHGRGRGGRGGRGGRDGRNGRDNGEERTERADNEYVLSKPIVKTPVVQSGDSTGEAKAQAVEQPANGKRAREDDGGSEQPAKKVDTKAAEVSADAS</sequence>
<evidence type="ECO:0000256" key="3">
    <source>
        <dbReference type="ARBA" id="ARBA00023242"/>
    </source>
</evidence>
<feature type="compositionally biased region" description="Basic residues" evidence="5">
    <location>
        <begin position="349"/>
        <end position="366"/>
    </location>
</feature>
<evidence type="ECO:0000256" key="5">
    <source>
        <dbReference type="SAM" id="MobiDB-lite"/>
    </source>
</evidence>
<feature type="region of interest" description="Disordered" evidence="5">
    <location>
        <begin position="1"/>
        <end position="110"/>
    </location>
</feature>
<feature type="compositionally biased region" description="Basic and acidic residues" evidence="5">
    <location>
        <begin position="298"/>
        <end position="314"/>
    </location>
</feature>
<dbReference type="Proteomes" id="UP001244011">
    <property type="component" value="Unassembled WGS sequence"/>
</dbReference>
<feature type="compositionally biased region" description="Basic and acidic residues" evidence="5">
    <location>
        <begin position="34"/>
        <end position="43"/>
    </location>
</feature>
<evidence type="ECO:0000313" key="8">
    <source>
        <dbReference type="EMBL" id="KAK1766845.1"/>
    </source>
</evidence>
<feature type="compositionally biased region" description="Basic and acidic residues" evidence="5">
    <location>
        <begin position="51"/>
        <end position="100"/>
    </location>
</feature>
<dbReference type="InterPro" id="IPR036390">
    <property type="entry name" value="WH_DNA-bd_sf"/>
</dbReference>
<evidence type="ECO:0000256" key="4">
    <source>
        <dbReference type="PROSITE-ProRule" id="PRU00332"/>
    </source>
</evidence>
<feature type="domain" description="HTH La-type RNA-binding" evidence="7">
    <location>
        <begin position="103"/>
        <end position="193"/>
    </location>
</feature>
<dbReference type="RefSeq" id="XP_060283058.1">
    <property type="nucleotide sequence ID" value="XM_060424654.1"/>
</dbReference>